<name>A0A4Q7LWX4_9MICO</name>
<evidence type="ECO:0000256" key="1">
    <source>
        <dbReference type="ARBA" id="ARBA00004141"/>
    </source>
</evidence>
<evidence type="ECO:0000256" key="6">
    <source>
        <dbReference type="SAM" id="MobiDB-lite"/>
    </source>
</evidence>
<feature type="transmembrane region" description="Helical" evidence="7">
    <location>
        <begin position="209"/>
        <end position="227"/>
    </location>
</feature>
<comment type="similarity">
    <text evidence="2">Belongs to the EamA transporter family.</text>
</comment>
<evidence type="ECO:0000313" key="9">
    <source>
        <dbReference type="EMBL" id="RZS59525.1"/>
    </source>
</evidence>
<evidence type="ECO:0000256" key="3">
    <source>
        <dbReference type="ARBA" id="ARBA00022692"/>
    </source>
</evidence>
<comment type="caution">
    <text evidence="9">The sequence shown here is derived from an EMBL/GenBank/DDBJ whole genome shotgun (WGS) entry which is preliminary data.</text>
</comment>
<feature type="transmembrane region" description="Helical" evidence="7">
    <location>
        <begin position="120"/>
        <end position="140"/>
    </location>
</feature>
<accession>A0A4Q7LWX4</accession>
<protein>
    <submittedName>
        <fullName evidence="9">Putative blue pigment (Indigoidine) exporter</fullName>
    </submittedName>
</protein>
<feature type="transmembrane region" description="Helical" evidence="7">
    <location>
        <begin position="264"/>
        <end position="284"/>
    </location>
</feature>
<keyword evidence="3 7" id="KW-0812">Transmembrane</keyword>
<dbReference type="InterPro" id="IPR000620">
    <property type="entry name" value="EamA_dom"/>
</dbReference>
<feature type="transmembrane region" description="Helical" evidence="7">
    <location>
        <begin position="178"/>
        <end position="197"/>
    </location>
</feature>
<feature type="transmembrane region" description="Helical" evidence="7">
    <location>
        <begin position="146"/>
        <end position="166"/>
    </location>
</feature>
<dbReference type="SUPFAM" id="SSF103481">
    <property type="entry name" value="Multidrug resistance efflux transporter EmrE"/>
    <property type="match status" value="2"/>
</dbReference>
<feature type="transmembrane region" description="Helical" evidence="7">
    <location>
        <begin position="38"/>
        <end position="56"/>
    </location>
</feature>
<evidence type="ECO:0000313" key="10">
    <source>
        <dbReference type="Proteomes" id="UP000293519"/>
    </source>
</evidence>
<feature type="region of interest" description="Disordered" evidence="6">
    <location>
        <begin position="307"/>
        <end position="327"/>
    </location>
</feature>
<dbReference type="InterPro" id="IPR050638">
    <property type="entry name" value="AA-Vitamin_Transporters"/>
</dbReference>
<dbReference type="PANTHER" id="PTHR32322:SF2">
    <property type="entry name" value="EAMA DOMAIN-CONTAINING PROTEIN"/>
    <property type="match status" value="1"/>
</dbReference>
<dbReference type="Pfam" id="PF00892">
    <property type="entry name" value="EamA"/>
    <property type="match status" value="2"/>
</dbReference>
<organism evidence="9 10">
    <name type="scientific">Microcella putealis</name>
    <dbReference type="NCBI Taxonomy" id="337005"/>
    <lineage>
        <taxon>Bacteria</taxon>
        <taxon>Bacillati</taxon>
        <taxon>Actinomycetota</taxon>
        <taxon>Actinomycetes</taxon>
        <taxon>Micrococcales</taxon>
        <taxon>Microbacteriaceae</taxon>
        <taxon>Microcella</taxon>
    </lineage>
</organism>
<gene>
    <name evidence="9" type="ORF">EV141_0754</name>
</gene>
<feature type="domain" description="EamA" evidence="8">
    <location>
        <begin position="9"/>
        <end position="136"/>
    </location>
</feature>
<dbReference type="GO" id="GO:0016020">
    <property type="term" value="C:membrane"/>
    <property type="evidence" value="ECO:0007669"/>
    <property type="project" value="UniProtKB-SubCell"/>
</dbReference>
<evidence type="ECO:0000256" key="2">
    <source>
        <dbReference type="ARBA" id="ARBA00007362"/>
    </source>
</evidence>
<feature type="transmembrane region" description="Helical" evidence="7">
    <location>
        <begin position="68"/>
        <end position="87"/>
    </location>
</feature>
<proteinExistence type="inferred from homology"/>
<dbReference type="AlphaFoldDB" id="A0A4Q7LWX4"/>
<evidence type="ECO:0000256" key="4">
    <source>
        <dbReference type="ARBA" id="ARBA00022989"/>
    </source>
</evidence>
<keyword evidence="4 7" id="KW-1133">Transmembrane helix</keyword>
<dbReference type="Proteomes" id="UP000293519">
    <property type="component" value="Unassembled WGS sequence"/>
</dbReference>
<dbReference type="EMBL" id="SGWW01000001">
    <property type="protein sequence ID" value="RZS59525.1"/>
    <property type="molecule type" value="Genomic_DNA"/>
</dbReference>
<keyword evidence="5 7" id="KW-0472">Membrane</keyword>
<feature type="transmembrane region" description="Helical" evidence="7">
    <location>
        <begin position="93"/>
        <end position="113"/>
    </location>
</feature>
<reference evidence="9 10" key="1">
    <citation type="journal article" date="2015" name="Stand. Genomic Sci.">
        <title>Genomic Encyclopedia of Bacterial and Archaeal Type Strains, Phase III: the genomes of soil and plant-associated and newly described type strains.</title>
        <authorList>
            <person name="Whitman W.B."/>
            <person name="Woyke T."/>
            <person name="Klenk H.P."/>
            <person name="Zhou Y."/>
            <person name="Lilburn T.G."/>
            <person name="Beck B.J."/>
            <person name="De Vos P."/>
            <person name="Vandamme P."/>
            <person name="Eisen J.A."/>
            <person name="Garrity G."/>
            <person name="Hugenholtz P."/>
            <person name="Kyrpides N.C."/>
        </authorList>
    </citation>
    <scope>NUCLEOTIDE SEQUENCE [LARGE SCALE GENOMIC DNA]</scope>
    <source>
        <strain evidence="9 10">CV2</strain>
    </source>
</reference>
<dbReference type="InterPro" id="IPR037185">
    <property type="entry name" value="EmrE-like"/>
</dbReference>
<keyword evidence="10" id="KW-1185">Reference proteome</keyword>
<sequence length="327" mass="33999">MSSMENIWRWMLITAIAPIAWGSTYVVTSTWLPADSPLWGAVWRALPAGLLLLLIVRVLPRGVWWWRSLVLGVLNIGAFFVLIYVAAQLLPSSIASMIMAMAPIAMMLVAWGVIREKPQLFSLVGAGLGFAGVVALLATGAGSVNAGGVLASLAAMLMSSVGFIFTKRWSGSAPLLPMTAWQLTAGGLAIVPVAFLVEGAPAPVTASEFGAFAYLSLVATLAAFVGWNMGLRKLPAAAVGLIGLLNPVTGVLLGVAVAGETLTALQYGGIALVFAGILIGQAPVRAAVASAVRRVLPGRRRVDRGADVLDQPRVPARDEAPALQDAA</sequence>
<evidence type="ECO:0000256" key="5">
    <source>
        <dbReference type="ARBA" id="ARBA00023136"/>
    </source>
</evidence>
<evidence type="ECO:0000256" key="7">
    <source>
        <dbReference type="SAM" id="Phobius"/>
    </source>
</evidence>
<dbReference type="PANTHER" id="PTHR32322">
    <property type="entry name" value="INNER MEMBRANE TRANSPORTER"/>
    <property type="match status" value="1"/>
</dbReference>
<feature type="transmembrane region" description="Helical" evidence="7">
    <location>
        <begin position="12"/>
        <end position="32"/>
    </location>
</feature>
<evidence type="ECO:0000259" key="8">
    <source>
        <dbReference type="Pfam" id="PF00892"/>
    </source>
</evidence>
<comment type="subcellular location">
    <subcellularLocation>
        <location evidence="1">Membrane</location>
        <topology evidence="1">Multi-pass membrane protein</topology>
    </subcellularLocation>
</comment>
<feature type="domain" description="EamA" evidence="8">
    <location>
        <begin position="148"/>
        <end position="279"/>
    </location>
</feature>
<feature type="transmembrane region" description="Helical" evidence="7">
    <location>
        <begin position="234"/>
        <end position="258"/>
    </location>
</feature>